<name>A0A1J5Q7W5_9ZZZZ</name>
<dbReference type="EMBL" id="MLJW01003449">
    <property type="protein sequence ID" value="OIQ72037.1"/>
    <property type="molecule type" value="Genomic_DNA"/>
</dbReference>
<evidence type="ECO:0000256" key="1">
    <source>
        <dbReference type="SAM" id="MobiDB-lite"/>
    </source>
</evidence>
<protein>
    <submittedName>
        <fullName evidence="2">Uncharacterized protein</fullName>
    </submittedName>
</protein>
<gene>
    <name evidence="2" type="ORF">GALL_463420</name>
</gene>
<organism evidence="2">
    <name type="scientific">mine drainage metagenome</name>
    <dbReference type="NCBI Taxonomy" id="410659"/>
    <lineage>
        <taxon>unclassified sequences</taxon>
        <taxon>metagenomes</taxon>
        <taxon>ecological metagenomes</taxon>
    </lineage>
</organism>
<dbReference type="AlphaFoldDB" id="A0A1J5Q7W5"/>
<comment type="caution">
    <text evidence="2">The sequence shown here is derived from an EMBL/GenBank/DDBJ whole genome shotgun (WGS) entry which is preliminary data.</text>
</comment>
<accession>A0A1J5Q7W5</accession>
<reference evidence="2" key="1">
    <citation type="submission" date="2016-10" db="EMBL/GenBank/DDBJ databases">
        <title>Sequence of Gallionella enrichment culture.</title>
        <authorList>
            <person name="Poehlein A."/>
            <person name="Muehling M."/>
            <person name="Daniel R."/>
        </authorList>
    </citation>
    <scope>NUCLEOTIDE SEQUENCE</scope>
</reference>
<sequence length="92" mass="10146">MEVTTRRWVITSRKAAMRGENCSGRRFSGKRVSGWRSVSHPDAISAKTITAPKMPRQPKPAMMSAPIEGAMAGTSVKIIMAKDTMRAMLRPE</sequence>
<evidence type="ECO:0000313" key="2">
    <source>
        <dbReference type="EMBL" id="OIQ72037.1"/>
    </source>
</evidence>
<proteinExistence type="predicted"/>
<feature type="region of interest" description="Disordered" evidence="1">
    <location>
        <begin position="25"/>
        <end position="68"/>
    </location>
</feature>